<keyword evidence="3" id="KW-1185">Reference proteome</keyword>
<reference evidence="2 3" key="1">
    <citation type="submission" date="2018-11" db="EMBL/GenBank/DDBJ databases">
        <authorList>
            <consortium name="Pathogen Informatics"/>
        </authorList>
    </citation>
    <scope>NUCLEOTIDE SEQUENCE [LARGE SCALE GENOMIC DNA]</scope>
</reference>
<evidence type="ECO:0000256" key="1">
    <source>
        <dbReference type="SAM" id="SignalP"/>
    </source>
</evidence>
<feature type="chain" id="PRO_5017976997" evidence="1">
    <location>
        <begin position="18"/>
        <end position="63"/>
    </location>
</feature>
<gene>
    <name evidence="2" type="ORF">SVUK_LOCUS17597</name>
</gene>
<dbReference type="Proteomes" id="UP000270094">
    <property type="component" value="Unassembled WGS sequence"/>
</dbReference>
<sequence>MFWKFCLAIALLAVSRATDEKVERALLGPQEELKNTSEGFKAAETPDFLRLATDNARKEYIGK</sequence>
<accession>A0A3P7JRF0</accession>
<dbReference type="EMBL" id="UYYB01118425">
    <property type="protein sequence ID" value="VDM82599.1"/>
    <property type="molecule type" value="Genomic_DNA"/>
</dbReference>
<feature type="signal peptide" evidence="1">
    <location>
        <begin position="1"/>
        <end position="17"/>
    </location>
</feature>
<name>A0A3P7JRF0_STRVU</name>
<evidence type="ECO:0000313" key="2">
    <source>
        <dbReference type="EMBL" id="VDM82599.1"/>
    </source>
</evidence>
<keyword evidence="1" id="KW-0732">Signal</keyword>
<proteinExistence type="predicted"/>
<dbReference type="AlphaFoldDB" id="A0A3P7JRF0"/>
<protein>
    <submittedName>
        <fullName evidence="2">Uncharacterized protein</fullName>
    </submittedName>
</protein>
<evidence type="ECO:0000313" key="3">
    <source>
        <dbReference type="Proteomes" id="UP000270094"/>
    </source>
</evidence>
<organism evidence="2 3">
    <name type="scientific">Strongylus vulgaris</name>
    <name type="common">Blood worm</name>
    <dbReference type="NCBI Taxonomy" id="40348"/>
    <lineage>
        <taxon>Eukaryota</taxon>
        <taxon>Metazoa</taxon>
        <taxon>Ecdysozoa</taxon>
        <taxon>Nematoda</taxon>
        <taxon>Chromadorea</taxon>
        <taxon>Rhabditida</taxon>
        <taxon>Rhabditina</taxon>
        <taxon>Rhabditomorpha</taxon>
        <taxon>Strongyloidea</taxon>
        <taxon>Strongylidae</taxon>
        <taxon>Strongylus</taxon>
    </lineage>
</organism>